<feature type="region of interest" description="Disordered" evidence="1">
    <location>
        <begin position="223"/>
        <end position="245"/>
    </location>
</feature>
<evidence type="ECO:0000256" key="3">
    <source>
        <dbReference type="SAM" id="SignalP"/>
    </source>
</evidence>
<dbReference type="AlphaFoldDB" id="A0A931DW26"/>
<accession>A0A931DW26</accession>
<feature type="transmembrane region" description="Helical" evidence="2">
    <location>
        <begin position="270"/>
        <end position="291"/>
    </location>
</feature>
<evidence type="ECO:0000256" key="2">
    <source>
        <dbReference type="SAM" id="Phobius"/>
    </source>
</evidence>
<sequence>MFLAHTTGTRAAAAVATAATLTVASFVAPASAAAQDSETQPRITSGTVQWPIKASYLDYIQGFAEGRILTSQGVVPLKNGKQKVTNLRFPVNAEKSHVDGNGNGVIQLDGELQFYGHMSIPVEGKWGLDLNYKDFKIVVTNGTDAKITADYHVQGGLPNEEPKNEKVDDAELTRFTLPKKISGGTYRARVESMTLSDGGYNSLLAYNQNLEFKDAPLNITLNSGGQTAGSSGSSNESSADAGDATSSVEDFDAKLAELSSTEKGSLLERIITGVAILLAVSGLTVALAGIAKGMGDILGFQPPKLPPLPF</sequence>
<evidence type="ECO:0000259" key="4">
    <source>
        <dbReference type="Pfam" id="PF04213"/>
    </source>
</evidence>
<evidence type="ECO:0000256" key="1">
    <source>
        <dbReference type="SAM" id="MobiDB-lite"/>
    </source>
</evidence>
<gene>
    <name evidence="5" type="ORF">IW254_000129</name>
</gene>
<evidence type="ECO:0000313" key="6">
    <source>
        <dbReference type="Proteomes" id="UP000658613"/>
    </source>
</evidence>
<dbReference type="Pfam" id="PF04213">
    <property type="entry name" value="HtaA"/>
    <property type="match status" value="1"/>
</dbReference>
<reference evidence="5" key="1">
    <citation type="submission" date="2020-11" db="EMBL/GenBank/DDBJ databases">
        <title>Sequencing the genomes of 1000 actinobacteria strains.</title>
        <authorList>
            <person name="Klenk H.-P."/>
        </authorList>
    </citation>
    <scope>NUCLEOTIDE SEQUENCE</scope>
    <source>
        <strain evidence="5">DSM 45632</strain>
    </source>
</reference>
<name>A0A931DW26_9CORY</name>
<dbReference type="InterPro" id="IPR007331">
    <property type="entry name" value="Htaa"/>
</dbReference>
<feature type="domain" description="Htaa" evidence="4">
    <location>
        <begin position="45"/>
        <end position="212"/>
    </location>
</feature>
<feature type="signal peptide" evidence="3">
    <location>
        <begin position="1"/>
        <end position="32"/>
    </location>
</feature>
<keyword evidence="3" id="KW-0732">Signal</keyword>
<feature type="chain" id="PRO_5036904864" description="Htaa domain-containing protein" evidence="3">
    <location>
        <begin position="33"/>
        <end position="310"/>
    </location>
</feature>
<feature type="compositionally biased region" description="Low complexity" evidence="1">
    <location>
        <begin position="223"/>
        <end position="244"/>
    </location>
</feature>
<dbReference type="Proteomes" id="UP000658613">
    <property type="component" value="Unassembled WGS sequence"/>
</dbReference>
<keyword evidence="6" id="KW-1185">Reference proteome</keyword>
<dbReference type="EMBL" id="JADOUE010000001">
    <property type="protein sequence ID" value="MBG6121160.1"/>
    <property type="molecule type" value="Genomic_DNA"/>
</dbReference>
<protein>
    <recommendedName>
        <fullName evidence="4">Htaa domain-containing protein</fullName>
    </recommendedName>
</protein>
<keyword evidence="2" id="KW-0812">Transmembrane</keyword>
<keyword evidence="2" id="KW-1133">Transmembrane helix</keyword>
<organism evidence="5 6">
    <name type="scientific">Corynebacterium aquatimens</name>
    <dbReference type="NCBI Taxonomy" id="1190508"/>
    <lineage>
        <taxon>Bacteria</taxon>
        <taxon>Bacillati</taxon>
        <taxon>Actinomycetota</taxon>
        <taxon>Actinomycetes</taxon>
        <taxon>Mycobacteriales</taxon>
        <taxon>Corynebacteriaceae</taxon>
        <taxon>Corynebacterium</taxon>
    </lineage>
</organism>
<comment type="caution">
    <text evidence="5">The sequence shown here is derived from an EMBL/GenBank/DDBJ whole genome shotgun (WGS) entry which is preliminary data.</text>
</comment>
<dbReference type="RefSeq" id="WP_196823784.1">
    <property type="nucleotide sequence ID" value="NZ_CP046980.1"/>
</dbReference>
<proteinExistence type="predicted"/>
<keyword evidence="2" id="KW-0472">Membrane</keyword>
<evidence type="ECO:0000313" key="5">
    <source>
        <dbReference type="EMBL" id="MBG6121160.1"/>
    </source>
</evidence>